<accession>A0A485P6F2</accession>
<organism evidence="1 2">
    <name type="scientific">Lynx pardinus</name>
    <name type="common">Iberian lynx</name>
    <name type="synonym">Felis pardina</name>
    <dbReference type="NCBI Taxonomy" id="191816"/>
    <lineage>
        <taxon>Eukaryota</taxon>
        <taxon>Metazoa</taxon>
        <taxon>Chordata</taxon>
        <taxon>Craniata</taxon>
        <taxon>Vertebrata</taxon>
        <taxon>Euteleostomi</taxon>
        <taxon>Mammalia</taxon>
        <taxon>Eutheria</taxon>
        <taxon>Laurasiatheria</taxon>
        <taxon>Carnivora</taxon>
        <taxon>Feliformia</taxon>
        <taxon>Felidae</taxon>
        <taxon>Felinae</taxon>
        <taxon>Lynx</taxon>
    </lineage>
</organism>
<protein>
    <submittedName>
        <fullName evidence="1">Uncharacterized protein</fullName>
    </submittedName>
</protein>
<proteinExistence type="predicted"/>
<evidence type="ECO:0000313" key="1">
    <source>
        <dbReference type="EMBL" id="VFV42111.1"/>
    </source>
</evidence>
<gene>
    <name evidence="1" type="ORF">LYPA_23C004105</name>
</gene>
<dbReference type="EMBL" id="CAAGRJ010031440">
    <property type="protein sequence ID" value="VFV42111.1"/>
    <property type="molecule type" value="Genomic_DNA"/>
</dbReference>
<keyword evidence="2" id="KW-1185">Reference proteome</keyword>
<evidence type="ECO:0000313" key="2">
    <source>
        <dbReference type="Proteomes" id="UP000386466"/>
    </source>
</evidence>
<name>A0A485P6F2_LYNPA</name>
<dbReference type="Proteomes" id="UP000386466">
    <property type="component" value="Unassembled WGS sequence"/>
</dbReference>
<feature type="non-terminal residue" evidence="1">
    <location>
        <position position="1"/>
    </location>
</feature>
<dbReference type="AlphaFoldDB" id="A0A485P6F2"/>
<reference evidence="1 2" key="1">
    <citation type="submission" date="2019-01" db="EMBL/GenBank/DDBJ databases">
        <authorList>
            <person name="Alioto T."/>
            <person name="Alioto T."/>
        </authorList>
    </citation>
    <scope>NUCLEOTIDE SEQUENCE [LARGE SCALE GENOMIC DNA]</scope>
</reference>
<sequence length="139" mass="15325">ILLSDPAQGPSVLAAKTWAAEAGMWRLNNLLCAEKEEHENVSNEANNNPSFKSCFSHFVLETKVIQGIHAQSPPNRTLPRHRWPCRSSPAGPSRLVWFLHQKCEIFCHHIHLGNARSISSGFSPKTDGHAHWAGPSSGS</sequence>